<dbReference type="EMBL" id="JAVRRR010000072">
    <property type="protein sequence ID" value="KAK5146735.1"/>
    <property type="molecule type" value="Genomic_DNA"/>
</dbReference>
<evidence type="ECO:0000259" key="13">
    <source>
        <dbReference type="Pfam" id="PF01557"/>
    </source>
</evidence>
<dbReference type="Gene3D" id="3.40.605.10">
    <property type="entry name" value="Aldehyde Dehydrogenase, Chain A, domain 1"/>
    <property type="match status" value="1"/>
</dbReference>
<accession>A0ABR0LCD5</accession>
<evidence type="ECO:0000256" key="4">
    <source>
        <dbReference type="ARBA" id="ARBA00010211"/>
    </source>
</evidence>
<sequence>MAPPLPGYSSHFGLDNIPFGIASSDLHHSPACATRFKDNVIFLDNLEDVLKGILDLPEGVLAHGTLNAFAALPSATHRIVRERLQHLILKDERLQSLPTGSVEPIGAVTMHLPVDTGDFTDMSCSMHHAQNASEAMTGKRSLPPAFLHMPIGYAGRCSSLDVSGTPVERPLGQYWTGKPGESEVGFGPCKKMDYELELAAIIGKPLPRKQRLLASQAEEHIFGYVLLNDWSARDIQGFEMIPLGPLNGKNAGTTLSPWVVTTDALRAYHTASPPRDQKVMPYLADTGNDALDIRLEVRVSSPTTTAESEFACQSNSSWMYWTLAQCVAHQAVGGCGLRTGDLIATGTVSGAESNEHGCLMEYMKQGRQPPRGYLEDATDYGHSPAEVAVELNLAISAIRRDYAALEPKAAHQEEYLIASGEDAPNSRKPAGIVYIEPCTHTLLYSVVTPLSAAIAAGNCVVVLLENNLRAVSSLLRRLLPSALDPDTFAIASSPIDDQSFLDLAIHVNQNDSERWPKVNQIASPVRCRTLAVVDRTGNVTLAAKELVAARFSFGGSSPYAPDVVFVNEFARQSFLQAVVAECVQAGSSARAAEDMKLKSTVSSRVDERIESLKSLDSGLRVVVQESNFAVVEVTSRKTSLLIQKSAAPVLVVHAVRSLDDVIDLVGSTSKGMPALAAFHFSNPASAKYLTQFIDANVSFVNSIPQELLVGPAYPTAHPIDLAMRYPPHLFTEPRPAYIKRAAGSHKISLALASSDNAAAQALIAEATAPLAAMKRHHGGGVGFFEQGFLMNAALILTTTLSLSGTGIYWFVKYRRGK</sequence>
<dbReference type="PANTHER" id="PTHR43069">
    <property type="entry name" value="FUMARYLACETOACETASE"/>
    <property type="match status" value="1"/>
</dbReference>
<reference evidence="15 16" key="1">
    <citation type="submission" date="2023-08" db="EMBL/GenBank/DDBJ databases">
        <title>Black Yeasts Isolated from many extreme environments.</title>
        <authorList>
            <person name="Coleine C."/>
            <person name="Stajich J.E."/>
            <person name="Selbmann L."/>
        </authorList>
    </citation>
    <scope>NUCLEOTIDE SEQUENCE [LARGE SCALE GENOMIC DNA]</scope>
    <source>
        <strain evidence="15 16">CCFEE 5386</strain>
    </source>
</reference>
<dbReference type="Gene3D" id="3.40.309.10">
    <property type="entry name" value="Aldehyde Dehydrogenase, Chain A, domain 2"/>
    <property type="match status" value="1"/>
</dbReference>
<dbReference type="SUPFAM" id="SSF53720">
    <property type="entry name" value="ALDH-like"/>
    <property type="match status" value="1"/>
</dbReference>
<dbReference type="InterPro" id="IPR016162">
    <property type="entry name" value="Ald_DH_N"/>
</dbReference>
<dbReference type="PANTHER" id="PTHR43069:SF5">
    <property type="entry name" value="FUMARYLACETOACETASE"/>
    <property type="match status" value="1"/>
</dbReference>
<comment type="similarity">
    <text evidence="4">Belongs to the FAH family.</text>
</comment>
<keyword evidence="12" id="KW-1133">Transmembrane helix</keyword>
<dbReference type="SUPFAM" id="SSF63433">
    <property type="entry name" value="Fumarylacetoacetate hydrolase, FAH, N-terminal domain"/>
    <property type="match status" value="1"/>
</dbReference>
<dbReference type="Proteomes" id="UP001308179">
    <property type="component" value="Unassembled WGS sequence"/>
</dbReference>
<dbReference type="Pfam" id="PF01557">
    <property type="entry name" value="FAA_hydrolase"/>
    <property type="match status" value="1"/>
</dbReference>
<keyword evidence="8" id="KW-0106">Calcium</keyword>
<evidence type="ECO:0000256" key="11">
    <source>
        <dbReference type="ARBA" id="ARBA00023232"/>
    </source>
</evidence>
<evidence type="ECO:0000256" key="6">
    <source>
        <dbReference type="ARBA" id="ARBA00022723"/>
    </source>
</evidence>
<evidence type="ECO:0000256" key="5">
    <source>
        <dbReference type="ARBA" id="ARBA00012094"/>
    </source>
</evidence>
<protein>
    <recommendedName>
        <fullName evidence="5">fumarylacetoacetase</fullName>
        <ecNumber evidence="5">3.7.1.2</ecNumber>
    </recommendedName>
</protein>
<keyword evidence="12" id="KW-0472">Membrane</keyword>
<dbReference type="Pfam" id="PF09298">
    <property type="entry name" value="FAA_hydrolase_N"/>
    <property type="match status" value="1"/>
</dbReference>
<gene>
    <name evidence="15" type="ORF">LTR32_001717</name>
</gene>
<comment type="cofactor">
    <cofactor evidence="2">
        <name>Mg(2+)</name>
        <dbReference type="ChEBI" id="CHEBI:18420"/>
    </cofactor>
</comment>
<dbReference type="Gene3D" id="3.90.850.10">
    <property type="entry name" value="Fumarylacetoacetase-like, C-terminal domain"/>
    <property type="match status" value="1"/>
</dbReference>
<evidence type="ECO:0000256" key="3">
    <source>
        <dbReference type="ARBA" id="ARBA00004782"/>
    </source>
</evidence>
<evidence type="ECO:0000256" key="12">
    <source>
        <dbReference type="SAM" id="Phobius"/>
    </source>
</evidence>
<dbReference type="InterPro" id="IPR016161">
    <property type="entry name" value="Ald_DH/histidinol_DH"/>
</dbReference>
<dbReference type="InterPro" id="IPR005959">
    <property type="entry name" value="Fumarylacetoacetase"/>
</dbReference>
<dbReference type="InterPro" id="IPR011234">
    <property type="entry name" value="Fumarylacetoacetase-like_C"/>
</dbReference>
<evidence type="ECO:0000313" key="15">
    <source>
        <dbReference type="EMBL" id="KAK5146735.1"/>
    </source>
</evidence>
<comment type="caution">
    <text evidence="15">The sequence shown here is derived from an EMBL/GenBank/DDBJ whole genome shotgun (WGS) entry which is preliminary data.</text>
</comment>
<dbReference type="InterPro" id="IPR036462">
    <property type="entry name" value="Fumarylacetoacetase_N_sf"/>
</dbReference>
<dbReference type="InterPro" id="IPR015377">
    <property type="entry name" value="Fumarylacetoacetase_N"/>
</dbReference>
<evidence type="ECO:0000256" key="2">
    <source>
        <dbReference type="ARBA" id="ARBA00001946"/>
    </source>
</evidence>
<dbReference type="SUPFAM" id="SSF56529">
    <property type="entry name" value="FAH"/>
    <property type="match status" value="1"/>
</dbReference>
<evidence type="ECO:0000256" key="10">
    <source>
        <dbReference type="ARBA" id="ARBA00022878"/>
    </source>
</evidence>
<feature type="domain" description="Fumarylacetoacetase-like C-terminal" evidence="13">
    <location>
        <begin position="120"/>
        <end position="357"/>
    </location>
</feature>
<name>A0ABR0LCD5_9PEZI</name>
<keyword evidence="6" id="KW-0479">Metal-binding</keyword>
<dbReference type="InterPro" id="IPR016163">
    <property type="entry name" value="Ald_DH_C"/>
</dbReference>
<keyword evidence="12" id="KW-0812">Transmembrane</keyword>
<keyword evidence="7" id="KW-0378">Hydrolase</keyword>
<evidence type="ECO:0000256" key="1">
    <source>
        <dbReference type="ARBA" id="ARBA00001913"/>
    </source>
</evidence>
<proteinExistence type="inferred from homology"/>
<comment type="pathway">
    <text evidence="3">Amino-acid degradation; L-phenylalanine degradation; acetoacetate and fumarate from L-phenylalanine: step 6/6.</text>
</comment>
<evidence type="ECO:0000256" key="9">
    <source>
        <dbReference type="ARBA" id="ARBA00022842"/>
    </source>
</evidence>
<evidence type="ECO:0000313" key="16">
    <source>
        <dbReference type="Proteomes" id="UP001308179"/>
    </source>
</evidence>
<keyword evidence="11" id="KW-0585">Phenylalanine catabolism</keyword>
<feature type="transmembrane region" description="Helical" evidence="12">
    <location>
        <begin position="788"/>
        <end position="811"/>
    </location>
</feature>
<keyword evidence="9" id="KW-0460">Magnesium</keyword>
<evidence type="ECO:0000256" key="8">
    <source>
        <dbReference type="ARBA" id="ARBA00022837"/>
    </source>
</evidence>
<dbReference type="InterPro" id="IPR036663">
    <property type="entry name" value="Fumarylacetoacetase_C_sf"/>
</dbReference>
<dbReference type="EC" id="3.7.1.2" evidence="5"/>
<evidence type="ECO:0000256" key="7">
    <source>
        <dbReference type="ARBA" id="ARBA00022801"/>
    </source>
</evidence>
<comment type="cofactor">
    <cofactor evidence="1">
        <name>Ca(2+)</name>
        <dbReference type="ChEBI" id="CHEBI:29108"/>
    </cofactor>
</comment>
<keyword evidence="10" id="KW-0828">Tyrosine catabolism</keyword>
<organism evidence="15 16">
    <name type="scientific">Rachicladosporium monterosium</name>
    <dbReference type="NCBI Taxonomy" id="1507873"/>
    <lineage>
        <taxon>Eukaryota</taxon>
        <taxon>Fungi</taxon>
        <taxon>Dikarya</taxon>
        <taxon>Ascomycota</taxon>
        <taxon>Pezizomycotina</taxon>
        <taxon>Dothideomycetes</taxon>
        <taxon>Dothideomycetidae</taxon>
        <taxon>Cladosporiales</taxon>
        <taxon>Cladosporiaceae</taxon>
        <taxon>Rachicladosporium</taxon>
    </lineage>
</organism>
<feature type="domain" description="Fumarylacetoacetase N-terminal" evidence="14">
    <location>
        <begin position="16"/>
        <end position="113"/>
    </location>
</feature>
<evidence type="ECO:0000259" key="14">
    <source>
        <dbReference type="Pfam" id="PF09298"/>
    </source>
</evidence>
<dbReference type="Gene3D" id="2.30.30.230">
    <property type="entry name" value="Fumarylacetoacetase, N-terminal domain"/>
    <property type="match status" value="1"/>
</dbReference>
<keyword evidence="16" id="KW-1185">Reference proteome</keyword>